<evidence type="ECO:0000259" key="6">
    <source>
        <dbReference type="Pfam" id="PF08281"/>
    </source>
</evidence>
<dbReference type="InterPro" id="IPR007627">
    <property type="entry name" value="RNA_pol_sigma70_r2"/>
</dbReference>
<dbReference type="PANTHER" id="PTHR43133">
    <property type="entry name" value="RNA POLYMERASE ECF-TYPE SIGMA FACTO"/>
    <property type="match status" value="1"/>
</dbReference>
<evidence type="ECO:0000313" key="7">
    <source>
        <dbReference type="EMBL" id="PIP33395.1"/>
    </source>
</evidence>
<dbReference type="GO" id="GO:0016987">
    <property type="term" value="F:sigma factor activity"/>
    <property type="evidence" value="ECO:0007669"/>
    <property type="project" value="UniProtKB-KW"/>
</dbReference>
<dbReference type="InterPro" id="IPR014284">
    <property type="entry name" value="RNA_pol_sigma-70_dom"/>
</dbReference>
<dbReference type="Pfam" id="PF04542">
    <property type="entry name" value="Sigma70_r2"/>
    <property type="match status" value="1"/>
</dbReference>
<dbReference type="SUPFAM" id="SSF88659">
    <property type="entry name" value="Sigma3 and sigma4 domains of RNA polymerase sigma factors"/>
    <property type="match status" value="1"/>
</dbReference>
<proteinExistence type="inferred from homology"/>
<dbReference type="Gene3D" id="1.10.10.10">
    <property type="entry name" value="Winged helix-like DNA-binding domain superfamily/Winged helix DNA-binding domain"/>
    <property type="match status" value="1"/>
</dbReference>
<keyword evidence="2" id="KW-0805">Transcription regulation</keyword>
<keyword evidence="4" id="KW-0804">Transcription</keyword>
<dbReference type="Gene3D" id="1.10.1740.10">
    <property type="match status" value="1"/>
</dbReference>
<evidence type="ECO:0000256" key="4">
    <source>
        <dbReference type="ARBA" id="ARBA00023163"/>
    </source>
</evidence>
<evidence type="ECO:0000259" key="5">
    <source>
        <dbReference type="Pfam" id="PF04542"/>
    </source>
</evidence>
<dbReference type="SUPFAM" id="SSF88946">
    <property type="entry name" value="Sigma2 domain of RNA polymerase sigma factors"/>
    <property type="match status" value="1"/>
</dbReference>
<reference evidence="7 8" key="1">
    <citation type="submission" date="2017-09" db="EMBL/GenBank/DDBJ databases">
        <title>Depth-based differentiation of microbial function through sediment-hosted aquifers and enrichment of novel symbionts in the deep terrestrial subsurface.</title>
        <authorList>
            <person name="Probst A.J."/>
            <person name="Ladd B."/>
            <person name="Jarett J.K."/>
            <person name="Geller-Mcgrath D.E."/>
            <person name="Sieber C.M."/>
            <person name="Emerson J.B."/>
            <person name="Anantharaman K."/>
            <person name="Thomas B.C."/>
            <person name="Malmstrom R."/>
            <person name="Stieglmeier M."/>
            <person name="Klingl A."/>
            <person name="Woyke T."/>
            <person name="Ryan C.M."/>
            <person name="Banfield J.F."/>
        </authorList>
    </citation>
    <scope>NUCLEOTIDE SEQUENCE [LARGE SCALE GENOMIC DNA]</scope>
    <source>
        <strain evidence="7">CG23_combo_of_CG06-09_8_20_14_all_49_15</strain>
    </source>
</reference>
<keyword evidence="3" id="KW-0731">Sigma factor</keyword>
<evidence type="ECO:0000313" key="8">
    <source>
        <dbReference type="Proteomes" id="UP000230729"/>
    </source>
</evidence>
<evidence type="ECO:0008006" key="9">
    <source>
        <dbReference type="Google" id="ProtNLM"/>
    </source>
</evidence>
<dbReference type="EMBL" id="PCSD01000109">
    <property type="protein sequence ID" value="PIP33395.1"/>
    <property type="molecule type" value="Genomic_DNA"/>
</dbReference>
<dbReference type="Pfam" id="PF08281">
    <property type="entry name" value="Sigma70_r4_2"/>
    <property type="match status" value="1"/>
</dbReference>
<dbReference type="NCBIfam" id="TIGR02937">
    <property type="entry name" value="sigma70-ECF"/>
    <property type="match status" value="1"/>
</dbReference>
<accession>A0A2G9ZJQ0</accession>
<feature type="domain" description="RNA polymerase sigma-70 region 2" evidence="5">
    <location>
        <begin position="37"/>
        <end position="103"/>
    </location>
</feature>
<evidence type="ECO:0000256" key="1">
    <source>
        <dbReference type="ARBA" id="ARBA00010641"/>
    </source>
</evidence>
<comment type="similarity">
    <text evidence="1">Belongs to the sigma-70 factor family. ECF subfamily.</text>
</comment>
<organism evidence="7 8">
    <name type="scientific">Candidatus Falkowbacteria bacterium CG23_combo_of_CG06-09_8_20_14_all_49_15</name>
    <dbReference type="NCBI Taxonomy" id="1974572"/>
    <lineage>
        <taxon>Bacteria</taxon>
        <taxon>Candidatus Falkowiibacteriota</taxon>
    </lineage>
</organism>
<sequence>MGKMTENNHYQASEKDREDLDFVQKSLLRPDDFAMIIKKYREPLARYCFRLTGVDPEEIEDLLQEIFLKAYLNLNDFDQNLKFSSWIYRIAHNHCISYHRKNKARPQGWSSELTDEVAAKLAADFDLEKEVDALLLEEKINVILDSLDKKYREVLVLKFILGNNYQEISDIIKKPIGTVGSLINKAKKKFKSAWREKNLLASGKI</sequence>
<dbReference type="GO" id="GO:0006352">
    <property type="term" value="P:DNA-templated transcription initiation"/>
    <property type="evidence" value="ECO:0007669"/>
    <property type="project" value="InterPro"/>
</dbReference>
<dbReference type="AlphaFoldDB" id="A0A2G9ZJQ0"/>
<evidence type="ECO:0000256" key="3">
    <source>
        <dbReference type="ARBA" id="ARBA00023082"/>
    </source>
</evidence>
<dbReference type="InterPro" id="IPR013249">
    <property type="entry name" value="RNA_pol_sigma70_r4_t2"/>
</dbReference>
<dbReference type="CDD" id="cd06171">
    <property type="entry name" value="Sigma70_r4"/>
    <property type="match status" value="1"/>
</dbReference>
<dbReference type="InterPro" id="IPR039425">
    <property type="entry name" value="RNA_pol_sigma-70-like"/>
</dbReference>
<dbReference type="InterPro" id="IPR013324">
    <property type="entry name" value="RNA_pol_sigma_r3/r4-like"/>
</dbReference>
<dbReference type="InterPro" id="IPR013325">
    <property type="entry name" value="RNA_pol_sigma_r2"/>
</dbReference>
<dbReference type="Proteomes" id="UP000230729">
    <property type="component" value="Unassembled WGS sequence"/>
</dbReference>
<evidence type="ECO:0000256" key="2">
    <source>
        <dbReference type="ARBA" id="ARBA00023015"/>
    </source>
</evidence>
<dbReference type="GO" id="GO:0003677">
    <property type="term" value="F:DNA binding"/>
    <property type="evidence" value="ECO:0007669"/>
    <property type="project" value="InterPro"/>
</dbReference>
<name>A0A2G9ZJQ0_9BACT</name>
<dbReference type="PANTHER" id="PTHR43133:SF51">
    <property type="entry name" value="RNA POLYMERASE SIGMA FACTOR"/>
    <property type="match status" value="1"/>
</dbReference>
<comment type="caution">
    <text evidence="7">The sequence shown here is derived from an EMBL/GenBank/DDBJ whole genome shotgun (WGS) entry which is preliminary data.</text>
</comment>
<gene>
    <name evidence="7" type="ORF">COX22_04610</name>
</gene>
<feature type="domain" description="RNA polymerase sigma factor 70 region 4 type 2" evidence="6">
    <location>
        <begin position="140"/>
        <end position="189"/>
    </location>
</feature>
<dbReference type="InterPro" id="IPR036388">
    <property type="entry name" value="WH-like_DNA-bd_sf"/>
</dbReference>
<protein>
    <recommendedName>
        <fullName evidence="9">RNA polymerase subunit sigma-24</fullName>
    </recommendedName>
</protein>